<dbReference type="Pfam" id="PF18860">
    <property type="entry name" value="AbiJ_NTD3"/>
    <property type="match status" value="1"/>
</dbReference>
<protein>
    <submittedName>
        <fullName evidence="3">Abortive infection family protein</fullName>
    </submittedName>
</protein>
<evidence type="ECO:0000313" key="3">
    <source>
        <dbReference type="EMBL" id="MDX3132200.1"/>
    </source>
</evidence>
<name>A0AAJ2PR84_9ACTN</name>
<evidence type="ECO:0000313" key="4">
    <source>
        <dbReference type="Proteomes" id="UP001273589"/>
    </source>
</evidence>
<dbReference type="InterPro" id="IPR041427">
    <property type="entry name" value="AbiJ-NTD3"/>
</dbReference>
<dbReference type="Proteomes" id="UP001273589">
    <property type="component" value="Unassembled WGS sequence"/>
</dbReference>
<gene>
    <name evidence="3" type="ORF">PV367_20925</name>
</gene>
<proteinExistence type="predicted"/>
<accession>A0AAJ2PR84</accession>
<dbReference type="Pfam" id="PF14355">
    <property type="entry name" value="Abi_C"/>
    <property type="match status" value="1"/>
</dbReference>
<reference evidence="3" key="1">
    <citation type="journal article" date="2023" name="Microb. Genom.">
        <title>Mesoterricola silvestris gen. nov., sp. nov., Mesoterricola sediminis sp. nov., Geothrix oryzae sp. nov., Geothrix edaphica sp. nov., Geothrix rubra sp. nov., and Geothrix limicola sp. nov., six novel members of Acidobacteriota isolated from soils.</title>
        <authorList>
            <person name="Weisberg A.J."/>
            <person name="Pearce E."/>
            <person name="Kramer C.G."/>
            <person name="Chang J.H."/>
            <person name="Clarke C.R."/>
        </authorList>
    </citation>
    <scope>NUCLEOTIDE SEQUENCE</scope>
    <source>
        <strain evidence="3">ND06-05F</strain>
    </source>
</reference>
<evidence type="ECO:0000259" key="2">
    <source>
        <dbReference type="Pfam" id="PF18860"/>
    </source>
</evidence>
<dbReference type="AlphaFoldDB" id="A0AAJ2PR84"/>
<organism evidence="3 4">
    <name type="scientific">Streptomyces europaeiscabiei</name>
    <dbReference type="NCBI Taxonomy" id="146819"/>
    <lineage>
        <taxon>Bacteria</taxon>
        <taxon>Bacillati</taxon>
        <taxon>Actinomycetota</taxon>
        <taxon>Actinomycetes</taxon>
        <taxon>Kitasatosporales</taxon>
        <taxon>Streptomycetaceae</taxon>
        <taxon>Streptomyces</taxon>
    </lineage>
</organism>
<comment type="caution">
    <text evidence="3">The sequence shown here is derived from an EMBL/GenBank/DDBJ whole genome shotgun (WGS) entry which is preliminary data.</text>
</comment>
<evidence type="ECO:0000259" key="1">
    <source>
        <dbReference type="Pfam" id="PF14355"/>
    </source>
</evidence>
<sequence>MTPVPEDRLEESRDPARRITPVTRRDIFDYIRSLPSWHGRLDEIDFLARLYDLEGLPSQDRRFDTFREDIVQHRYNNYDWDDAWIFIDPRLQLMSGPDEKLLGFLAQMVHPVVCADPSESAEMVAEFNRLLQPDGWTLKPSKQLSGRPVYAPALLSGTHTTAIGYAHQAAARLDAEYIAQQVTRMEGAVELEPELAIGTAKEFLESICKTILDDRQESHHKNDDLLVLLRKTTKCLQLTPDHIDSAAAGDTIKRMMMSLGQLAQGAAELRNAYGTGHGRSKAQASQRLTPRHARLIVGSTSALGVFLYETHEEGGASAAVGPGF</sequence>
<feature type="domain" description="Abortive infection protein-like C-terminal" evidence="1">
    <location>
        <begin position="228"/>
        <end position="308"/>
    </location>
</feature>
<dbReference type="RefSeq" id="WP_319693245.1">
    <property type="nucleotide sequence ID" value="NZ_JARAWN010000129.1"/>
</dbReference>
<dbReference type="EMBL" id="JARAWN010000129">
    <property type="protein sequence ID" value="MDX3132200.1"/>
    <property type="molecule type" value="Genomic_DNA"/>
</dbReference>
<dbReference type="InterPro" id="IPR026001">
    <property type="entry name" value="Abi-like_C"/>
</dbReference>
<feature type="domain" description="AbiJ-NTD3" evidence="2">
    <location>
        <begin position="18"/>
        <end position="184"/>
    </location>
</feature>